<dbReference type="SUPFAM" id="SSF49854">
    <property type="entry name" value="Spermadhesin, CUB domain"/>
    <property type="match status" value="1"/>
</dbReference>
<evidence type="ECO:0000256" key="2">
    <source>
        <dbReference type="SAM" id="MobiDB-lite"/>
    </source>
</evidence>
<sequence>MLQLNTFLLAVDTPFKFVRKFLVISSSSSTATSTSTTSTTSTTTTTTTSPPTTTTTQPYHTYICGNGTISSPGYPERYPNSLNATYILQATPGKVVRITFNYIYTEQNCDNITLFDGLFEDESNFITKYVFFVIS</sequence>
<dbReference type="PANTHER" id="PTHR46908">
    <property type="entry name" value="CUBILIN-LIKE PROTEIN"/>
    <property type="match status" value="1"/>
</dbReference>
<keyword evidence="4" id="KW-1185">Reference proteome</keyword>
<evidence type="ECO:0000313" key="5">
    <source>
        <dbReference type="WBParaSite" id="PSU_v2.g20746.t1"/>
    </source>
</evidence>
<dbReference type="InterPro" id="IPR052129">
    <property type="entry name" value="Spermadhesin-Link_domain"/>
</dbReference>
<evidence type="ECO:0000259" key="3">
    <source>
        <dbReference type="Pfam" id="PF00431"/>
    </source>
</evidence>
<dbReference type="PANTHER" id="PTHR46908:SF8">
    <property type="entry name" value="C-TYPE LECTIN DOMAIN-CONTAINING PROTEIN"/>
    <property type="match status" value="1"/>
</dbReference>
<feature type="region of interest" description="Disordered" evidence="2">
    <location>
        <begin position="30"/>
        <end position="57"/>
    </location>
</feature>
<keyword evidence="1" id="KW-1015">Disulfide bond</keyword>
<feature type="domain" description="CUB" evidence="3">
    <location>
        <begin position="66"/>
        <end position="126"/>
    </location>
</feature>
<dbReference type="AlphaFoldDB" id="A0A914YMD9"/>
<dbReference type="Proteomes" id="UP000887577">
    <property type="component" value="Unplaced"/>
</dbReference>
<dbReference type="CDD" id="cd00041">
    <property type="entry name" value="CUB"/>
    <property type="match status" value="1"/>
</dbReference>
<evidence type="ECO:0000313" key="4">
    <source>
        <dbReference type="Proteomes" id="UP000887577"/>
    </source>
</evidence>
<proteinExistence type="predicted"/>
<accession>A0A914YMD9</accession>
<organism evidence="4 5">
    <name type="scientific">Panagrolaimus superbus</name>
    <dbReference type="NCBI Taxonomy" id="310955"/>
    <lineage>
        <taxon>Eukaryota</taxon>
        <taxon>Metazoa</taxon>
        <taxon>Ecdysozoa</taxon>
        <taxon>Nematoda</taxon>
        <taxon>Chromadorea</taxon>
        <taxon>Rhabditida</taxon>
        <taxon>Tylenchina</taxon>
        <taxon>Panagrolaimomorpha</taxon>
        <taxon>Panagrolaimoidea</taxon>
        <taxon>Panagrolaimidae</taxon>
        <taxon>Panagrolaimus</taxon>
    </lineage>
</organism>
<name>A0A914YMD9_9BILA</name>
<feature type="compositionally biased region" description="Low complexity" evidence="2">
    <location>
        <begin position="30"/>
        <end position="56"/>
    </location>
</feature>
<protein>
    <submittedName>
        <fullName evidence="5">CUB domain-containing protein</fullName>
    </submittedName>
</protein>
<dbReference type="WBParaSite" id="PSU_v2.g20746.t1">
    <property type="protein sequence ID" value="PSU_v2.g20746.t1"/>
    <property type="gene ID" value="PSU_v2.g20746"/>
</dbReference>
<dbReference type="InterPro" id="IPR000859">
    <property type="entry name" value="CUB_dom"/>
</dbReference>
<dbReference type="Gene3D" id="2.60.120.290">
    <property type="entry name" value="Spermadhesin, CUB domain"/>
    <property type="match status" value="1"/>
</dbReference>
<evidence type="ECO:0000256" key="1">
    <source>
        <dbReference type="ARBA" id="ARBA00023157"/>
    </source>
</evidence>
<dbReference type="InterPro" id="IPR035914">
    <property type="entry name" value="Sperma_CUB_dom_sf"/>
</dbReference>
<dbReference type="Pfam" id="PF00431">
    <property type="entry name" value="CUB"/>
    <property type="match status" value="1"/>
</dbReference>
<reference evidence="5" key="1">
    <citation type="submission" date="2022-11" db="UniProtKB">
        <authorList>
            <consortium name="WormBaseParasite"/>
        </authorList>
    </citation>
    <scope>IDENTIFICATION</scope>
</reference>